<feature type="chain" id="PRO_5046354553" evidence="1">
    <location>
        <begin position="21"/>
        <end position="86"/>
    </location>
</feature>
<keyword evidence="3" id="KW-1185">Reference proteome</keyword>
<evidence type="ECO:0000313" key="3">
    <source>
        <dbReference type="Proteomes" id="UP001242368"/>
    </source>
</evidence>
<keyword evidence="1" id="KW-0732">Signal</keyword>
<organism evidence="2 3">
    <name type="scientific">Paenimyroides ceti</name>
    <dbReference type="NCBI Taxonomy" id="395087"/>
    <lineage>
        <taxon>Bacteria</taxon>
        <taxon>Pseudomonadati</taxon>
        <taxon>Bacteroidota</taxon>
        <taxon>Flavobacteriia</taxon>
        <taxon>Flavobacteriales</taxon>
        <taxon>Flavobacteriaceae</taxon>
        <taxon>Paenimyroides</taxon>
    </lineage>
</organism>
<reference evidence="3" key="1">
    <citation type="journal article" date="2019" name="Int. J. Syst. Evol. Microbiol.">
        <title>The Global Catalogue of Microorganisms (GCM) 10K type strain sequencing project: providing services to taxonomists for standard genome sequencing and annotation.</title>
        <authorList>
            <consortium name="The Broad Institute Genomics Platform"/>
            <consortium name="The Broad Institute Genome Sequencing Center for Infectious Disease"/>
            <person name="Wu L."/>
            <person name="Ma J."/>
        </authorList>
    </citation>
    <scope>NUCLEOTIDE SEQUENCE [LARGE SCALE GENOMIC DNA]</scope>
    <source>
        <strain evidence="3">CECT 7184</strain>
    </source>
</reference>
<gene>
    <name evidence="2" type="ORF">QW060_27200</name>
</gene>
<dbReference type="Proteomes" id="UP001242368">
    <property type="component" value="Unassembled WGS sequence"/>
</dbReference>
<protein>
    <submittedName>
        <fullName evidence="2">Uncharacterized protein</fullName>
    </submittedName>
</protein>
<name>A0ABT8D1K4_9FLAO</name>
<accession>A0ABT8D1K4</accession>
<feature type="signal peptide" evidence="1">
    <location>
        <begin position="1"/>
        <end position="20"/>
    </location>
</feature>
<evidence type="ECO:0000256" key="1">
    <source>
        <dbReference type="SAM" id="SignalP"/>
    </source>
</evidence>
<comment type="caution">
    <text evidence="2">The sequence shown here is derived from an EMBL/GenBank/DDBJ whole genome shotgun (WGS) entry which is preliminary data.</text>
</comment>
<evidence type="ECO:0000313" key="2">
    <source>
        <dbReference type="EMBL" id="MDN3710492.1"/>
    </source>
</evidence>
<sequence length="86" mass="10431">MKHFLSLIFFIFSWSSFSYGSLQKDTDIALQEIVPLQFEQTNQTSLFHYYDKHDDTHWFKYKLSLSSKTFDNTYRFKYEFSGIVFV</sequence>
<dbReference type="RefSeq" id="WP_290365621.1">
    <property type="nucleotide sequence ID" value="NZ_JAUFQU010000092.1"/>
</dbReference>
<dbReference type="EMBL" id="JAUFQU010000092">
    <property type="protein sequence ID" value="MDN3710492.1"/>
    <property type="molecule type" value="Genomic_DNA"/>
</dbReference>
<proteinExistence type="predicted"/>